<dbReference type="Gene3D" id="2.130.10.10">
    <property type="entry name" value="YVTN repeat-like/Quinoprotein amine dehydrogenase"/>
    <property type="match status" value="1"/>
</dbReference>
<dbReference type="InterPro" id="IPR011047">
    <property type="entry name" value="Quinoprotein_ADH-like_sf"/>
</dbReference>
<feature type="region of interest" description="Disordered" evidence="1">
    <location>
        <begin position="263"/>
        <end position="291"/>
    </location>
</feature>
<organism evidence="2 3">
    <name type="scientific">Psychrobacter urativorans</name>
    <dbReference type="NCBI Taxonomy" id="45610"/>
    <lineage>
        <taxon>Bacteria</taxon>
        <taxon>Pseudomonadati</taxon>
        <taxon>Pseudomonadota</taxon>
        <taxon>Gammaproteobacteria</taxon>
        <taxon>Moraxellales</taxon>
        <taxon>Moraxellaceae</taxon>
        <taxon>Psychrobacter</taxon>
    </lineage>
</organism>
<evidence type="ECO:0008006" key="4">
    <source>
        <dbReference type="Google" id="ProtNLM"/>
    </source>
</evidence>
<name>A0A0M4TFD5_9GAMM</name>
<reference evidence="2 3" key="1">
    <citation type="submission" date="2015-09" db="EMBL/GenBank/DDBJ databases">
        <title>Complete genome of Psychrobacter urativorans R10.10B.</title>
        <authorList>
            <person name="See-Too W.S."/>
            <person name="Chan K.G."/>
        </authorList>
    </citation>
    <scope>NUCLEOTIDE SEQUENCE [LARGE SCALE GENOMIC DNA]</scope>
    <source>
        <strain evidence="2 3">R10.10B</strain>
    </source>
</reference>
<protein>
    <recommendedName>
        <fullName evidence="4">PilC beta-propeller domain-containing protein</fullName>
    </recommendedName>
</protein>
<dbReference type="EMBL" id="CP012678">
    <property type="protein sequence ID" value="ALF59954.1"/>
    <property type="molecule type" value="Genomic_DNA"/>
</dbReference>
<accession>A0A0M4TFD5</accession>
<dbReference type="OrthoDB" id="7156875at2"/>
<dbReference type="KEGG" id="pur:AOC03_07795"/>
<evidence type="ECO:0000313" key="3">
    <source>
        <dbReference type="Proteomes" id="UP000059847"/>
    </source>
</evidence>
<dbReference type="STRING" id="45610.AOC03_07795"/>
<dbReference type="Proteomes" id="UP000059847">
    <property type="component" value="Chromosome"/>
</dbReference>
<dbReference type="RefSeq" id="WP_062534830.1">
    <property type="nucleotide sequence ID" value="NZ_CP012678.1"/>
</dbReference>
<evidence type="ECO:0000256" key="1">
    <source>
        <dbReference type="SAM" id="MobiDB-lite"/>
    </source>
</evidence>
<sequence>MKPRDLNRYHTPAETACEHGVSQPVHSALRISSVSAAVLGMLCMTVAQAAVNEQGVVSKMGDLSIYQPASAARTNLMMMIDTSGSMGISSLVLPKNNPYGSPGDVDVALCDRIGVGEYQNNRSTTNNIFEWKYNLIDNTVGSPTKGQTAIYKSVVIGNQTFPYYVRGCTKTIGTGSNAKTVTELDRLSRLKDALLPLLASDQISNKVYMGLGHFSSKTEMSIGTATNKLVDGHSGRILVPSAPLTIAQRQKIATELANIQSLDTTTNQDGTPNANLKLSSNSYPNITKSSSGTPTAHAYAEAGAYMMGTGTGTDSTLTNITNIKIIYDGYMVKQKSATEGNQIYFVCIELGPNDTTAIGATVKQCVNNWPGRDGNTVTKGTVTGGIYYPNASGGWGKITDQADFNAKFKAATGKTVAMTNLWDTYDSLPVGWRYGGWLKVAQEPLDIEPIVGTVWGYGEGITGLVSYRTNPFTLKPDLADNNVGGFRYSAADTKNASTNTYIKGSSKESCDSNGIYFLTDGAPNSTKDSMAQTIINSSLTSSYSIASKPSGLVSPKLQSNLFPGETGGWEYIGEYAKRLYDGTKNPSGASIRTAVAGFGSSFSGIPKKSDGTYDCDKATNLDAQNACKWGGKDYGNGGFFYAETSLDIANSVQKFITDLNQTINTIPAGTISVPDDPYQTSATLPYAYLPLLEPKVGDTYRVWPGNLKKYETKNGTLYGKNGSRLYNNQSGALKDSTADLWQPTPYLDSGNSAVTAGGFYAQLTAPNSQSPASTRNVFVENYIGSNADPIPEGVVKIAVASSGEPIGFPTVNDAVYYNNQGGFGLLQSKRLLLNFLGYNIPYNTSDNTEIFKFRMQDYLPLSPIRQVGGVVHSKPALVSYSAEVDAAGNVTVDNRDDYLLFGTMDGALHMVDSKSGKEQWALVLQEMFRKQPDALVKDAMGDLAFGVDAPWLVSAKYRYGSETATGGEKTRKVSLYKPDTNNANDVTNTSNFLPLVAYGGFRMGADGLYGLDLADKNLPKILFSITPDTVNSKPVLHQNVNGVQTTTVNSDYSNVGQLWNTVTTARMNISASDSKYRDVIIFGGGYDMQYEDPTFSTTTATQGSSMYISDAKTGAKLWSWDNPYKHSIVAGVTVLDRNNDGLFDHLYFADMGGNVFRADFINEKAKAFSNVRVVRILDASKRDASNTVTNPIAYRFYNRPIVSFYQDKSNSLFALINIASGDRSSPLSKHRTDIKQANRLYGIIDSDVTREDILTAEPSTLKIKELNSSTDLVELGGDKLTANTEVAKLALTQPMKDKSKHGWYYPLTRFNGFEKVPHIKAMGDYRVINNYLYVSVYDPNMAYSKKNICEAQVLGGSEHQLYCLPYGVCMDKDNTSKTGTGGFISAGEGIQELSLGAVNSANLNTTVLLGTRTLSERAVKRLNYGADSNKGTAPNPFLTGNEITDSNSYGGANTTNGDGAMADLLFRDRFVLKPTQWYEGN</sequence>
<proteinExistence type="predicted"/>
<dbReference type="SUPFAM" id="SSF50998">
    <property type="entry name" value="Quinoprotein alcohol dehydrogenase-like"/>
    <property type="match status" value="1"/>
</dbReference>
<dbReference type="InterPro" id="IPR015943">
    <property type="entry name" value="WD40/YVTN_repeat-like_dom_sf"/>
</dbReference>
<keyword evidence="3" id="KW-1185">Reference proteome</keyword>
<gene>
    <name evidence="2" type="ORF">AOC03_07795</name>
</gene>
<evidence type="ECO:0000313" key="2">
    <source>
        <dbReference type="EMBL" id="ALF59954.1"/>
    </source>
</evidence>